<evidence type="ECO:0000256" key="10">
    <source>
        <dbReference type="ARBA" id="ARBA00022553"/>
    </source>
</evidence>
<protein>
    <recommendedName>
        <fullName evidence="8">Galactose mutarotase</fullName>
        <ecNumber evidence="7">5.1.3.3</ecNumber>
    </recommendedName>
    <alternativeName>
        <fullName evidence="13">Aldose 1-epimerase</fullName>
    </alternativeName>
</protein>
<dbReference type="PROSITE" id="PS00545">
    <property type="entry name" value="ALDOSE_1_EPIMERASE"/>
    <property type="match status" value="1"/>
</dbReference>
<comment type="caution">
    <text evidence="15">The sequence shown here is derived from an EMBL/GenBank/DDBJ whole genome shotgun (WGS) entry which is preliminary data.</text>
</comment>
<dbReference type="Gene3D" id="2.70.98.10">
    <property type="match status" value="1"/>
</dbReference>
<organism evidence="15 16">
    <name type="scientific">Rhynchophorus ferrugineus</name>
    <name type="common">Red palm weevil</name>
    <name type="synonym">Curculio ferrugineus</name>
    <dbReference type="NCBI Taxonomy" id="354439"/>
    <lineage>
        <taxon>Eukaryota</taxon>
        <taxon>Metazoa</taxon>
        <taxon>Ecdysozoa</taxon>
        <taxon>Arthropoda</taxon>
        <taxon>Hexapoda</taxon>
        <taxon>Insecta</taxon>
        <taxon>Pterygota</taxon>
        <taxon>Neoptera</taxon>
        <taxon>Endopterygota</taxon>
        <taxon>Coleoptera</taxon>
        <taxon>Polyphaga</taxon>
        <taxon>Cucujiformia</taxon>
        <taxon>Curculionidae</taxon>
        <taxon>Dryophthorinae</taxon>
        <taxon>Rhynchophorus</taxon>
    </lineage>
</organism>
<keyword evidence="12" id="KW-0119">Carbohydrate metabolism</keyword>
<dbReference type="GO" id="GO:0030246">
    <property type="term" value="F:carbohydrate binding"/>
    <property type="evidence" value="ECO:0007669"/>
    <property type="project" value="InterPro"/>
</dbReference>
<dbReference type="FunFam" id="2.70.98.10:FF:000003">
    <property type="entry name" value="Aldose 1-epimerase"/>
    <property type="match status" value="1"/>
</dbReference>
<dbReference type="InterPro" id="IPR011013">
    <property type="entry name" value="Gal_mutarotase_sf_dom"/>
</dbReference>
<evidence type="ECO:0000256" key="4">
    <source>
        <dbReference type="ARBA" id="ARBA00004947"/>
    </source>
</evidence>
<dbReference type="AlphaFoldDB" id="A0A834IV35"/>
<dbReference type="InterPro" id="IPR018052">
    <property type="entry name" value="Ald1_epimerase_CS"/>
</dbReference>
<keyword evidence="9" id="KW-0963">Cytoplasm</keyword>
<evidence type="ECO:0000256" key="9">
    <source>
        <dbReference type="ARBA" id="ARBA00022490"/>
    </source>
</evidence>
<keyword evidence="16" id="KW-1185">Reference proteome</keyword>
<reference evidence="15" key="1">
    <citation type="submission" date="2020-08" db="EMBL/GenBank/DDBJ databases">
        <title>Genome sequencing and assembly of the red palm weevil Rhynchophorus ferrugineus.</title>
        <authorList>
            <person name="Dias G.B."/>
            <person name="Bergman C.M."/>
            <person name="Manee M."/>
        </authorList>
    </citation>
    <scope>NUCLEOTIDE SEQUENCE</scope>
    <source>
        <strain evidence="15">AA-2017</strain>
        <tissue evidence="15">Whole larva</tissue>
    </source>
</reference>
<evidence type="ECO:0000256" key="12">
    <source>
        <dbReference type="ARBA" id="ARBA00023277"/>
    </source>
</evidence>
<evidence type="ECO:0000256" key="11">
    <source>
        <dbReference type="ARBA" id="ARBA00023235"/>
    </source>
</evidence>
<evidence type="ECO:0000256" key="5">
    <source>
        <dbReference type="ARBA" id="ARBA00006206"/>
    </source>
</evidence>
<dbReference type="SUPFAM" id="SSF74650">
    <property type="entry name" value="Galactose mutarotase-like"/>
    <property type="match status" value="1"/>
</dbReference>
<evidence type="ECO:0000313" key="15">
    <source>
        <dbReference type="EMBL" id="KAF7285637.1"/>
    </source>
</evidence>
<comment type="subunit">
    <text evidence="6">Monomer.</text>
</comment>
<evidence type="ECO:0000256" key="14">
    <source>
        <dbReference type="ARBA" id="ARBA00045743"/>
    </source>
</evidence>
<dbReference type="PANTHER" id="PTHR10091">
    <property type="entry name" value="ALDOSE-1-EPIMERASE"/>
    <property type="match status" value="1"/>
</dbReference>
<comment type="catalytic activity">
    <reaction evidence="1">
        <text>alpha-D-glucose = beta-D-glucose</text>
        <dbReference type="Rhea" id="RHEA:10264"/>
        <dbReference type="ChEBI" id="CHEBI:15903"/>
        <dbReference type="ChEBI" id="CHEBI:17925"/>
        <dbReference type="EC" id="5.1.3.3"/>
    </reaction>
</comment>
<dbReference type="InterPro" id="IPR008183">
    <property type="entry name" value="Aldose_1/G6P_1-epimerase"/>
</dbReference>
<proteinExistence type="inferred from homology"/>
<dbReference type="EC" id="5.1.3.3" evidence="7"/>
<dbReference type="GO" id="GO:0006006">
    <property type="term" value="P:glucose metabolic process"/>
    <property type="evidence" value="ECO:0007669"/>
    <property type="project" value="TreeGrafter"/>
</dbReference>
<evidence type="ECO:0000256" key="7">
    <source>
        <dbReference type="ARBA" id="ARBA00013185"/>
    </source>
</evidence>
<dbReference type="Pfam" id="PF01263">
    <property type="entry name" value="Aldose_epim"/>
    <property type="match status" value="1"/>
</dbReference>
<comment type="similarity">
    <text evidence="5">Belongs to the aldose epimerase family.</text>
</comment>
<evidence type="ECO:0000256" key="13">
    <source>
        <dbReference type="ARBA" id="ARBA00032729"/>
    </source>
</evidence>
<dbReference type="InterPro" id="IPR014718">
    <property type="entry name" value="GH-type_carb-bd"/>
</dbReference>
<dbReference type="EMBL" id="JAACXV010000049">
    <property type="protein sequence ID" value="KAF7285637.1"/>
    <property type="molecule type" value="Genomic_DNA"/>
</dbReference>
<comment type="pathway">
    <text evidence="4">Carbohydrate metabolism; galactose metabolism.</text>
</comment>
<sequence>MSFESVSTSSVSRASVTLKIDGFGAYKNQKGETKAVTRFTWTNSNKVSVQIINYGATITSIKVPNKQGKIDDIVTGFDTIQEYLSSKNRYYGATIGRVANRTAKGKMTVEDVEYNLAINNGPNHLHGGLQGFDKVLWNYHISRSKVILTYHSADKEEGYPGDLLATIAFELTPDNDFIIDYKAVVSKPCPVNLTNHSYFNLAGHGTGAKELYKHQITINADAYTEVDETAIPTGNLIPVSETVFDLRVPKILGDVITKVPEAPGFDHNFCVTRISEKDVVFVAKAFHPPSGRVMEVYSNQPGVQFYTGNFMPEDESSQGKGATYKKHGAFCFETQIYPDAVNHEHFPKVILNPGSTRNRSLPLNERSCPDFQIRWKKIGSATYFLCQFSVAESNREWKEGRTKEKTDFKSMPVGL</sequence>
<dbReference type="GO" id="GO:0005737">
    <property type="term" value="C:cytoplasm"/>
    <property type="evidence" value="ECO:0007669"/>
    <property type="project" value="UniProtKB-SubCell"/>
</dbReference>
<evidence type="ECO:0000256" key="2">
    <source>
        <dbReference type="ARBA" id="ARBA00001712"/>
    </source>
</evidence>
<evidence type="ECO:0000256" key="8">
    <source>
        <dbReference type="ARBA" id="ARBA00021023"/>
    </source>
</evidence>
<evidence type="ECO:0000313" key="16">
    <source>
        <dbReference type="Proteomes" id="UP000625711"/>
    </source>
</evidence>
<dbReference type="CDD" id="cd09019">
    <property type="entry name" value="galactose_mutarotase_like"/>
    <property type="match status" value="1"/>
</dbReference>
<evidence type="ECO:0000256" key="3">
    <source>
        <dbReference type="ARBA" id="ARBA00004496"/>
    </source>
</evidence>
<keyword evidence="11" id="KW-0413">Isomerase</keyword>
<dbReference type="Proteomes" id="UP000625711">
    <property type="component" value="Unassembled WGS sequence"/>
</dbReference>
<dbReference type="GO" id="GO:0004034">
    <property type="term" value="F:aldose 1-epimerase activity"/>
    <property type="evidence" value="ECO:0007669"/>
    <property type="project" value="UniProtKB-EC"/>
</dbReference>
<gene>
    <name evidence="15" type="ORF">GWI33_010290</name>
</gene>
<comment type="function">
    <text evidence="14">Mutarotase that catalyzes the interconversion of beta-D-galactose and alpha-D-galactose during galactose metabolism. Beta-D-galactose is metabolized in the liver into glucose 1-phosphate, the primary metabolic fuel, by the action of four enzymes that constitute the Leloir pathway: GALM, GALK1 (galactokinase), GALT (galactose-1-phosphate uridylyltransferase) and GALE (UDP-galactose-4'-epimerase). Involved in the maintenance of the equilibrium between the beta- and alpha-anomers of galactose, therefore ensuring a sufficient supply of the alpha-anomer for GALK1. Also active on D-glucose although shows a preference for galactose over glucose.</text>
</comment>
<comment type="catalytic activity">
    <reaction evidence="2">
        <text>alpha-D-galactose = beta-D-galactose</text>
        <dbReference type="Rhea" id="RHEA:28675"/>
        <dbReference type="ChEBI" id="CHEBI:27667"/>
        <dbReference type="ChEBI" id="CHEBI:28061"/>
        <dbReference type="EC" id="5.1.3.3"/>
    </reaction>
    <physiologicalReaction direction="right-to-left" evidence="2">
        <dbReference type="Rhea" id="RHEA:28677"/>
    </physiologicalReaction>
</comment>
<dbReference type="GO" id="GO:0033499">
    <property type="term" value="P:galactose catabolic process via UDP-galactose, Leloir pathway"/>
    <property type="evidence" value="ECO:0007669"/>
    <property type="project" value="TreeGrafter"/>
</dbReference>
<comment type="subcellular location">
    <subcellularLocation>
        <location evidence="3">Cytoplasm</location>
    </subcellularLocation>
</comment>
<dbReference type="InterPro" id="IPR047215">
    <property type="entry name" value="Galactose_mutarotase-like"/>
</dbReference>
<evidence type="ECO:0000256" key="6">
    <source>
        <dbReference type="ARBA" id="ARBA00011245"/>
    </source>
</evidence>
<dbReference type="OrthoDB" id="274691at2759"/>
<dbReference type="NCBIfam" id="NF008277">
    <property type="entry name" value="PRK11055.1"/>
    <property type="match status" value="1"/>
</dbReference>
<evidence type="ECO:0000256" key="1">
    <source>
        <dbReference type="ARBA" id="ARBA00001614"/>
    </source>
</evidence>
<name>A0A834IV35_RHYFE</name>
<keyword evidence="10" id="KW-0597">Phosphoprotein</keyword>
<dbReference type="UniPathway" id="UPA00214"/>
<dbReference type="PANTHER" id="PTHR10091:SF0">
    <property type="entry name" value="GALACTOSE MUTAROTASE"/>
    <property type="match status" value="1"/>
</dbReference>
<accession>A0A834IV35</accession>